<reference evidence="2 3" key="1">
    <citation type="submission" date="2023-04" db="EMBL/GenBank/DDBJ databases">
        <title>Streptomyces chengmaiensis sp. nov. isolated from the stem of mangrove plant in Hainan.</title>
        <authorList>
            <person name="Huang X."/>
            <person name="Zhou S."/>
            <person name="Chu X."/>
            <person name="Xie Y."/>
            <person name="Lin Y."/>
        </authorList>
    </citation>
    <scope>NUCLEOTIDE SEQUENCE [LARGE SCALE GENOMIC DNA]</scope>
    <source>
        <strain evidence="2 3">HNM0663</strain>
    </source>
</reference>
<evidence type="ECO:0000313" key="2">
    <source>
        <dbReference type="EMBL" id="MDH2390727.1"/>
    </source>
</evidence>
<keyword evidence="3" id="KW-1185">Reference proteome</keyword>
<evidence type="ECO:0000313" key="3">
    <source>
        <dbReference type="Proteomes" id="UP001223144"/>
    </source>
</evidence>
<accession>A0ABT6HPS1</accession>
<dbReference type="Pfam" id="PF19908">
    <property type="entry name" value="DUF6381"/>
    <property type="match status" value="1"/>
</dbReference>
<dbReference type="Proteomes" id="UP001223144">
    <property type="component" value="Unassembled WGS sequence"/>
</dbReference>
<sequence length="73" mass="8708">MSDPREVRVQAERERDKAERLFQRARQSIDPQEAERLRYRAEQLRERSEAVLRATPQEEPGDMPGDTRGEQLW</sequence>
<dbReference type="EMBL" id="JARWBG010000020">
    <property type="protein sequence ID" value="MDH2390727.1"/>
    <property type="molecule type" value="Genomic_DNA"/>
</dbReference>
<proteinExistence type="predicted"/>
<dbReference type="RefSeq" id="WP_240136345.1">
    <property type="nucleotide sequence ID" value="NZ_JARWBG010000020.1"/>
</dbReference>
<feature type="region of interest" description="Disordered" evidence="1">
    <location>
        <begin position="48"/>
        <end position="73"/>
    </location>
</feature>
<dbReference type="InterPro" id="IPR045961">
    <property type="entry name" value="DUF6381"/>
</dbReference>
<name>A0ABT6HPS1_9ACTN</name>
<evidence type="ECO:0000256" key="1">
    <source>
        <dbReference type="SAM" id="MobiDB-lite"/>
    </source>
</evidence>
<comment type="caution">
    <text evidence="2">The sequence shown here is derived from an EMBL/GenBank/DDBJ whole genome shotgun (WGS) entry which is preliminary data.</text>
</comment>
<protein>
    <submittedName>
        <fullName evidence="2">DUF6381 family protein</fullName>
    </submittedName>
</protein>
<organism evidence="2 3">
    <name type="scientific">Streptomyces chengmaiensis</name>
    <dbReference type="NCBI Taxonomy" id="3040919"/>
    <lineage>
        <taxon>Bacteria</taxon>
        <taxon>Bacillati</taxon>
        <taxon>Actinomycetota</taxon>
        <taxon>Actinomycetes</taxon>
        <taxon>Kitasatosporales</taxon>
        <taxon>Streptomycetaceae</taxon>
        <taxon>Streptomyces</taxon>
    </lineage>
</organism>
<gene>
    <name evidence="2" type="ORF">QCN29_18425</name>
</gene>